<gene>
    <name evidence="3" type="ORF">DL240_00045</name>
</gene>
<evidence type="ECO:0000256" key="2">
    <source>
        <dbReference type="SAM" id="SignalP"/>
    </source>
</evidence>
<keyword evidence="2" id="KW-0732">Signal</keyword>
<proteinExistence type="predicted"/>
<evidence type="ECO:0000313" key="4">
    <source>
        <dbReference type="Proteomes" id="UP000249169"/>
    </source>
</evidence>
<keyword evidence="4" id="KW-1185">Reference proteome</keyword>
<feature type="chain" id="PRO_5016434732" evidence="2">
    <location>
        <begin position="32"/>
        <end position="75"/>
    </location>
</feature>
<reference evidence="3 4" key="1">
    <citation type="submission" date="2018-05" db="EMBL/GenBank/DDBJ databases">
        <title>Lujinxingia marina gen. nov. sp. nov., a new facultative anaerobic member of the class Deltaproteobacteria, and proposal of Lujinxingaceae fam. nov.</title>
        <authorList>
            <person name="Li C.-M."/>
        </authorList>
    </citation>
    <scope>NUCLEOTIDE SEQUENCE [LARGE SCALE GENOMIC DNA]</scope>
    <source>
        <strain evidence="3 4">B210</strain>
    </source>
</reference>
<feature type="region of interest" description="Disordered" evidence="1">
    <location>
        <begin position="48"/>
        <end position="75"/>
    </location>
</feature>
<comment type="caution">
    <text evidence="3">The sequence shown here is derived from an EMBL/GenBank/DDBJ whole genome shotgun (WGS) entry which is preliminary data.</text>
</comment>
<organism evidence="3 4">
    <name type="scientific">Lujinxingia litoralis</name>
    <dbReference type="NCBI Taxonomy" id="2211119"/>
    <lineage>
        <taxon>Bacteria</taxon>
        <taxon>Deltaproteobacteria</taxon>
        <taxon>Bradymonadales</taxon>
        <taxon>Lujinxingiaceae</taxon>
        <taxon>Lujinxingia</taxon>
    </lineage>
</organism>
<dbReference type="AlphaFoldDB" id="A0A328CCU6"/>
<dbReference type="Proteomes" id="UP000249169">
    <property type="component" value="Unassembled WGS sequence"/>
</dbReference>
<protein>
    <submittedName>
        <fullName evidence="3">Uncharacterized protein</fullName>
    </submittedName>
</protein>
<accession>A0A328CCU6</accession>
<evidence type="ECO:0000256" key="1">
    <source>
        <dbReference type="SAM" id="MobiDB-lite"/>
    </source>
</evidence>
<evidence type="ECO:0000313" key="3">
    <source>
        <dbReference type="EMBL" id="RAL24639.1"/>
    </source>
</evidence>
<dbReference type="EMBL" id="QHKO01000001">
    <property type="protein sequence ID" value="RAL24639.1"/>
    <property type="molecule type" value="Genomic_DNA"/>
</dbReference>
<feature type="signal peptide" evidence="2">
    <location>
        <begin position="1"/>
        <end position="31"/>
    </location>
</feature>
<sequence>MMMWMQFKSLRLTSAALVLFAALGFSSTAMAHHTDDDGSEEIDAAFAHHTDDDGGEEVSDELAHHTDDDGSEELA</sequence>
<name>A0A328CCU6_9DELT</name>